<dbReference type="GO" id="GO:0003677">
    <property type="term" value="F:DNA binding"/>
    <property type="evidence" value="ECO:0007669"/>
    <property type="project" value="InterPro"/>
</dbReference>
<name>M0EEE6_9EURY</name>
<comment type="caution">
    <text evidence="2">The sequence shown here is derived from an EMBL/GenBank/DDBJ whole genome shotgun (WGS) entry which is preliminary data.</text>
</comment>
<dbReference type="Proteomes" id="UP000011586">
    <property type="component" value="Unassembled WGS sequence"/>
</dbReference>
<dbReference type="SMART" id="SM00857">
    <property type="entry name" value="Resolvase"/>
    <property type="match status" value="1"/>
</dbReference>
<proteinExistence type="predicted"/>
<dbReference type="InterPro" id="IPR050639">
    <property type="entry name" value="SSR_resolvase"/>
</dbReference>
<evidence type="ECO:0000313" key="2">
    <source>
        <dbReference type="EMBL" id="ELZ46105.1"/>
    </source>
</evidence>
<evidence type="ECO:0000313" key="3">
    <source>
        <dbReference type="Proteomes" id="UP000011586"/>
    </source>
</evidence>
<dbReference type="CDD" id="cd00338">
    <property type="entry name" value="Ser_Recombinase"/>
    <property type="match status" value="1"/>
</dbReference>
<accession>M0EEE6</accession>
<dbReference type="EMBL" id="AOJK01000024">
    <property type="protein sequence ID" value="ELZ46105.1"/>
    <property type="molecule type" value="Genomic_DNA"/>
</dbReference>
<dbReference type="AlphaFoldDB" id="M0EEE6"/>
<keyword evidence="3" id="KW-1185">Reference proteome</keyword>
<dbReference type="SUPFAM" id="SSF53041">
    <property type="entry name" value="Resolvase-like"/>
    <property type="match status" value="1"/>
</dbReference>
<evidence type="ECO:0000259" key="1">
    <source>
        <dbReference type="PROSITE" id="PS51736"/>
    </source>
</evidence>
<dbReference type="PROSITE" id="PS51736">
    <property type="entry name" value="RECOMBINASES_3"/>
    <property type="match status" value="1"/>
</dbReference>
<dbReference type="InterPro" id="IPR036162">
    <property type="entry name" value="Resolvase-like_N_sf"/>
</dbReference>
<feature type="domain" description="Resolvase/invertase-type recombinase catalytic" evidence="1">
    <location>
        <begin position="7"/>
        <end position="153"/>
    </location>
</feature>
<dbReference type="GO" id="GO:0000150">
    <property type="term" value="F:DNA strand exchange activity"/>
    <property type="evidence" value="ECO:0007669"/>
    <property type="project" value="InterPro"/>
</dbReference>
<reference evidence="2 3" key="1">
    <citation type="journal article" date="2014" name="PLoS Genet.">
        <title>Phylogenetically driven sequencing of extremely halophilic archaea reveals strategies for static and dynamic osmo-response.</title>
        <authorList>
            <person name="Becker E.A."/>
            <person name="Seitzer P.M."/>
            <person name="Tritt A."/>
            <person name="Larsen D."/>
            <person name="Krusor M."/>
            <person name="Yao A.I."/>
            <person name="Wu D."/>
            <person name="Madern D."/>
            <person name="Eisen J.A."/>
            <person name="Darling A.E."/>
            <person name="Facciotti M.T."/>
        </authorList>
    </citation>
    <scope>NUCLEOTIDE SEQUENCE [LARGE SCALE GENOMIC DNA]</scope>
    <source>
        <strain evidence="2 3">DSM 19288</strain>
    </source>
</reference>
<dbReference type="InterPro" id="IPR006119">
    <property type="entry name" value="Resolv_N"/>
</dbReference>
<organism evidence="2 3">
    <name type="scientific">Halorubrum californiense DSM 19288</name>
    <dbReference type="NCBI Taxonomy" id="1227465"/>
    <lineage>
        <taxon>Archaea</taxon>
        <taxon>Methanobacteriati</taxon>
        <taxon>Methanobacteriota</taxon>
        <taxon>Stenosarchaea group</taxon>
        <taxon>Halobacteria</taxon>
        <taxon>Halobacteriales</taxon>
        <taxon>Haloferacaceae</taxon>
        <taxon>Halorubrum</taxon>
    </lineage>
</organism>
<dbReference type="Pfam" id="PF00239">
    <property type="entry name" value="Resolvase"/>
    <property type="match status" value="1"/>
</dbReference>
<dbReference type="Gene3D" id="3.40.50.1390">
    <property type="entry name" value="Resolvase, N-terminal catalytic domain"/>
    <property type="match status" value="1"/>
</dbReference>
<protein>
    <submittedName>
        <fullName evidence="2">Resolvase domain-containing protein</fullName>
    </submittedName>
</protein>
<dbReference type="STRING" id="1227465.C463_04931"/>
<sequence length="228" mass="26454">MKMVTEVAIGYTRLSQKSDASIDDQKQEIRDLADEQGFNLTRIYDDGELASGFDSERPEYLQMQTDLEDGLADVLIVRGRDRLSRDKRERSMLMYDIGDWGIELWTTTDRARIELNSDEAWLIEMIQAYIDDVAKRREIQRARTKIQQRVDAGFHQGRPRYGTKFDEQREHLVPGDNFGEVITAIEMREAGESFRSIVEQTAIPSTSTLSRILEREDWYHALAKESRA</sequence>
<dbReference type="PANTHER" id="PTHR30461:SF26">
    <property type="entry name" value="RESOLVASE HOMOLOG YNEB"/>
    <property type="match status" value="1"/>
</dbReference>
<dbReference type="PANTHER" id="PTHR30461">
    <property type="entry name" value="DNA-INVERTASE FROM LAMBDOID PROPHAGE"/>
    <property type="match status" value="1"/>
</dbReference>
<gene>
    <name evidence="2" type="ORF">C463_04931</name>
</gene>